<feature type="repeat" description="TPR" evidence="3">
    <location>
        <begin position="200"/>
        <end position="233"/>
    </location>
</feature>
<dbReference type="eggNOG" id="COG4995">
    <property type="taxonomic scope" value="Bacteria"/>
</dbReference>
<evidence type="ECO:0000256" key="5">
    <source>
        <dbReference type="SAM" id="Phobius"/>
    </source>
</evidence>
<keyword evidence="5" id="KW-1133">Transmembrane helix</keyword>
<reference evidence="8" key="1">
    <citation type="journal article" date="2011" name="MBio">
        <title>Novel metabolic attributes of the genus Cyanothece, comprising a group of unicellular nitrogen-fixing Cyanobacteria.</title>
        <authorList>
            <person name="Bandyopadhyay A."/>
            <person name="Elvitigala T."/>
            <person name="Welsh E."/>
            <person name="Stockel J."/>
            <person name="Liberton M."/>
            <person name="Min H."/>
            <person name="Sherman L.A."/>
            <person name="Pakrasi H.B."/>
        </authorList>
    </citation>
    <scope>NUCLEOTIDE SEQUENCE [LARGE SCALE GENOMIC DNA]</scope>
    <source>
        <strain evidence="8">PCC 7424</strain>
    </source>
</reference>
<dbReference type="HOGENOM" id="CLU_002404_1_0_3"/>
<dbReference type="PANTHER" id="PTHR45641:SF19">
    <property type="entry name" value="NEPHROCYSTIN-3"/>
    <property type="match status" value="1"/>
</dbReference>
<dbReference type="eggNOG" id="COG0457">
    <property type="taxonomic scope" value="Bacteria"/>
</dbReference>
<dbReference type="Pfam" id="PF12770">
    <property type="entry name" value="CHAT"/>
    <property type="match status" value="1"/>
</dbReference>
<keyword evidence="5" id="KW-0812">Transmembrane</keyword>
<feature type="repeat" description="TPR" evidence="3">
    <location>
        <begin position="452"/>
        <end position="485"/>
    </location>
</feature>
<sequence length="1186" mass="133365">MNTLIGLVLGILTLIVLLFVGAAIWGLWIGLRISIALGKATRLSQKEQYNLAIVFYKKALHLHNLLSLKNAQYTTILNNLGVCYQEIVNYTEALPLYQQALEIRQTVLGNNHPHTATSLENLALLYRLMGRYEEALPLYQQALEIHQTVLDNNHPDTAQSLNNLAALYHSMGRYEEALPLQKQALEIRQTVLGNNHPDTATSLNNLAVLYNSMGRYEEALPVHQQALEISQTVLDNNHPNRASSLNNLAVLYSLMGRYEEALPLYQQTLEISQTVLGNNHPDTTQSLNNLALLYRLMGRYEEALLLHQQALEIRQTVLGNHHPDTATSLNNLALLYKSMGRYEETLPLYQQALEICQTVLGNNHPHTAGSLSNLAVLYNSMGRYEEALPLHQQALEIRQTVLDNNHPDTALSLNNLAVLYQSMGRYEEALSLYQQALDIRQTVLGNNHPHTATSLNNLAALYGSMGRYEEALPLSQKALEIRQTILGNNHPDTALSLNKLAILLIAINRYDEAFNKMLEASKIELKLISQIFQLSSERQRLKYFEQNYPNFEGFLSLVSQYLPNNPEAIQATFEVVQQRKFIVLESNILQKEALLSGRYPHLTPLFQEYQEKAQQVINLSLQLLTDENQKKYRDELIKEQEQIEQELSRQLPELNLEERLLKVTSEQIASALPQNSTLVEFIRFNVFDFKAIPANGDQPVKPPRYLAFILPAAKPEQLKMIDLGEAATIDEQAKRFREVVSSQLDRIATNKISTETEVKQKIDEISQNKQQLKKLLFDPIEPHLSNHIIIAPDGELTCLPFELLPVTDNTYLMDHYTINYLNVGRDLIRLQFPTDVPLTAPIIITNPDYNLRLEAENIPPLIKGGLGGDQNLIKGGLGGDQNLIKGGLGGNQNRNTPEKLEEIYFTPLPGTALEGEKIGQYLQITPITEKRAVETVIKSLNSPRILHIATHGYFLSVEDISQGHQQNPFLFTNNAFMQMGVQNLQNPLLRAGLAFAGANSTQNNEPLPPEAEDGILTAQDIATKIDLRGTELVILSACQTGLGEVKTGLSVQGLRTAFLQAGAKNLIVSLWTVNDISTALLMEKIYYYFLEENLTPSEALPKAKNDIRNLTIGKIRNPWLTPETINYVGRYSPKIQQHLQELCSQSDNIKPYQHPKYWGAFICIGESEAKGTTYTESPDSKLSSIY</sequence>
<keyword evidence="2 3" id="KW-0802">TPR repeat</keyword>
<accession>B7KCD1</accession>
<feature type="repeat" description="TPR" evidence="3">
    <location>
        <begin position="368"/>
        <end position="401"/>
    </location>
</feature>
<evidence type="ECO:0000256" key="1">
    <source>
        <dbReference type="ARBA" id="ARBA00022737"/>
    </source>
</evidence>
<dbReference type="SUPFAM" id="SSF48452">
    <property type="entry name" value="TPR-like"/>
    <property type="match status" value="2"/>
</dbReference>
<feature type="repeat" description="TPR" evidence="3">
    <location>
        <begin position="284"/>
        <end position="317"/>
    </location>
</feature>
<dbReference type="InterPro" id="IPR019734">
    <property type="entry name" value="TPR_rpt"/>
</dbReference>
<dbReference type="PROSITE" id="PS50293">
    <property type="entry name" value="TPR_REGION"/>
    <property type="match status" value="4"/>
</dbReference>
<feature type="repeat" description="TPR" evidence="3">
    <location>
        <begin position="410"/>
        <end position="443"/>
    </location>
</feature>
<dbReference type="InterPro" id="IPR024983">
    <property type="entry name" value="CHAT_dom"/>
</dbReference>
<feature type="repeat" description="TPR" evidence="3">
    <location>
        <begin position="326"/>
        <end position="359"/>
    </location>
</feature>
<evidence type="ECO:0000313" key="7">
    <source>
        <dbReference type="EMBL" id="ACK70236.1"/>
    </source>
</evidence>
<keyword evidence="8" id="KW-1185">Reference proteome</keyword>
<dbReference type="InterPro" id="IPR011990">
    <property type="entry name" value="TPR-like_helical_dom_sf"/>
</dbReference>
<name>B7KCD1_GLOC7</name>
<dbReference type="PRINTS" id="PR00381">
    <property type="entry name" value="KINESINLIGHT"/>
</dbReference>
<organism evidence="7 8">
    <name type="scientific">Gloeothece citriformis (strain PCC 7424)</name>
    <name type="common">Cyanothece sp. (strain PCC 7424)</name>
    <dbReference type="NCBI Taxonomy" id="65393"/>
    <lineage>
        <taxon>Bacteria</taxon>
        <taxon>Bacillati</taxon>
        <taxon>Cyanobacteriota</taxon>
        <taxon>Cyanophyceae</taxon>
        <taxon>Oscillatoriophycideae</taxon>
        <taxon>Chroococcales</taxon>
        <taxon>Aphanothecaceae</taxon>
        <taxon>Gloeothece</taxon>
        <taxon>Gloeothece citriformis</taxon>
    </lineage>
</organism>
<evidence type="ECO:0000256" key="2">
    <source>
        <dbReference type="ARBA" id="ARBA00022803"/>
    </source>
</evidence>
<feature type="repeat" description="TPR" evidence="3">
    <location>
        <begin position="242"/>
        <end position="275"/>
    </location>
</feature>
<feature type="repeat" description="TPR" evidence="3">
    <location>
        <begin position="74"/>
        <end position="107"/>
    </location>
</feature>
<dbReference type="AlphaFoldDB" id="B7KCD1"/>
<keyword evidence="4" id="KW-0175">Coiled coil</keyword>
<evidence type="ECO:0000256" key="4">
    <source>
        <dbReference type="SAM" id="Coils"/>
    </source>
</evidence>
<dbReference type="EMBL" id="CP001291">
    <property type="protein sequence ID" value="ACK70236.1"/>
    <property type="molecule type" value="Genomic_DNA"/>
</dbReference>
<keyword evidence="1" id="KW-0677">Repeat</keyword>
<evidence type="ECO:0000259" key="6">
    <source>
        <dbReference type="Pfam" id="PF12770"/>
    </source>
</evidence>
<dbReference type="SMART" id="SM00028">
    <property type="entry name" value="TPR"/>
    <property type="match status" value="12"/>
</dbReference>
<dbReference type="PROSITE" id="PS50005">
    <property type="entry name" value="TPR"/>
    <property type="match status" value="10"/>
</dbReference>
<feature type="domain" description="CHAT" evidence="6">
    <location>
        <begin position="770"/>
        <end position="1166"/>
    </location>
</feature>
<protein>
    <submittedName>
        <fullName evidence="7">Tetratricopeptide TPR_2 repeat protein</fullName>
    </submittedName>
</protein>
<dbReference type="STRING" id="65393.PCC7424_1804"/>
<feature type="coiled-coil region" evidence="4">
    <location>
        <begin position="629"/>
        <end position="657"/>
    </location>
</feature>
<evidence type="ECO:0000256" key="3">
    <source>
        <dbReference type="PROSITE-ProRule" id="PRU00339"/>
    </source>
</evidence>
<dbReference type="Proteomes" id="UP000002384">
    <property type="component" value="Chromosome"/>
</dbReference>
<dbReference type="OrthoDB" id="415148at2"/>
<dbReference type="PANTHER" id="PTHR45641">
    <property type="entry name" value="TETRATRICOPEPTIDE REPEAT PROTEIN (AFU_ORTHOLOGUE AFUA_6G03870)"/>
    <property type="match status" value="1"/>
</dbReference>
<dbReference type="Pfam" id="PF13424">
    <property type="entry name" value="TPR_12"/>
    <property type="match status" value="5"/>
</dbReference>
<feature type="repeat" description="TPR" evidence="3">
    <location>
        <begin position="158"/>
        <end position="191"/>
    </location>
</feature>
<feature type="transmembrane region" description="Helical" evidence="5">
    <location>
        <begin position="7"/>
        <end position="31"/>
    </location>
</feature>
<feature type="repeat" description="TPR" evidence="3">
    <location>
        <begin position="116"/>
        <end position="149"/>
    </location>
</feature>
<evidence type="ECO:0000313" key="8">
    <source>
        <dbReference type="Proteomes" id="UP000002384"/>
    </source>
</evidence>
<gene>
    <name evidence="7" type="ordered locus">PCC7424_1804</name>
</gene>
<proteinExistence type="predicted"/>
<dbReference type="Gene3D" id="1.25.40.10">
    <property type="entry name" value="Tetratricopeptide repeat domain"/>
    <property type="match status" value="3"/>
</dbReference>
<dbReference type="KEGG" id="cyc:PCC7424_1804"/>
<dbReference type="RefSeq" id="WP_012599179.1">
    <property type="nucleotide sequence ID" value="NC_011729.1"/>
</dbReference>
<keyword evidence="5" id="KW-0472">Membrane</keyword>